<keyword evidence="9" id="KW-0175">Coiled coil</keyword>
<evidence type="ECO:0000256" key="8">
    <source>
        <dbReference type="PROSITE-ProRule" id="PRU00047"/>
    </source>
</evidence>
<dbReference type="PROSITE" id="PS50158">
    <property type="entry name" value="ZF_CCHC"/>
    <property type="match status" value="1"/>
</dbReference>
<dbReference type="Pfam" id="PF17921">
    <property type="entry name" value="Integrase_H2C2"/>
    <property type="match status" value="1"/>
</dbReference>
<evidence type="ECO:0000259" key="13">
    <source>
        <dbReference type="PROSITE" id="PS50994"/>
    </source>
</evidence>
<feature type="region of interest" description="Disordered" evidence="10">
    <location>
        <begin position="328"/>
        <end position="374"/>
    </location>
</feature>
<keyword evidence="8" id="KW-0863">Zinc-finger</keyword>
<sequence>MECMGYEEQFLALLTTIEAGHSQSKKSRSKNQRELKRLTWSMNYEGSSSHERSKGKGLYFSIMKSKILSWNVHGLNENGASGGILVMWDKRMEKIEEFVGEYTVLRSGRLVISSSSTFTMDPSQFDALTRQLAQLANNQQHVQTQLAAVQTEMAATHAIVVDEVIDNMSDMIVGVGIMIVSENETITAKYRVPEDRRVQFASLKLTGTAQLFWESVEDLLERRHAPPFGSWEEMKRRLQEKYLTQSYRGNLLDQWNALTQGNRPVTKYVTQFDKFRMRCHIVEDEAMTLSRFRQGLKDDLRRELVLRGVATLDHAYSLVRDYESVMRTPYGRRGDNRPSITPEPTLSPKSLLGPPPSNVSPAWKNKGKGPEIPRTSSRLQCFKCKGFGHISSNCPSRTLVIEEHESIVDELLEDQVYEPKLEEFGDLGDDEDTFLGCIRTFPVDLSSVPHAPDTPRLSVVRCTLTQPKGADDWRRHAIFHTYIKINDKGCKIILDSGSCINAVSVATVSRLGLQPVPHPQPYSVSWVDTSSITVKERCLVPIQFLEYKDHIWCDVIPMDVGHVILGRPWLFNLDVTIHGRSNSYSFVFNGKKIHLNPLPPKPEFRDVFPKDLPDHLPPLRDIQHAIDLVPGASLPNLPHYRMNPTEHAELQRQVGELLHKGFIRESLSPCAVPALLTPKKDGSWRMCIDSHAINRITVKYRFLIPRLDDMLDMMIGATIFSKIDLKSGYHQIRIRQGDEWKTTFKTKDGLYEWLVMPFGLTNAPSTFMRVMTQALRPFMGKFLVVYFDDILVYSRTKEQHLDHLTQNSLSSTGVSVDPTKIQAIVGWPEPKTIHDVRSFYGLATFYRRFIKGFSTIMAPITECMKMGEFQWTSEATKAFKLVKKRMTEAPVMRLPDFSKVFEVECDASGVGIGGVLSQERHPVAYFSEKLNDAKQRYSTYDKELYAVVQALSYWRHYLLPQEFVLYSDHEALRYLNSQKRLNSRHGRWVEYLQAYSFALKHRKGVENQAADALSRRISFLSIMNVKVIGFERLKEEYESCLDFRDTFLALQSGQSDTTDGFRLEDGYIFKTNKLCIPRTSVRDFIVWEVHAGGLAGHFGRDKTIEEIERQFYWPSLKRDVAKIVSTCNTCQLAKQKRQNTGLYTPLPVPSCPSQDVSMDFVLGLPRTLKKYDSIFVVVDRFSKMAHFIPCSKTSDAYKIARLYFNEIVKLYGLPKTIVSDRDVRFTSHFWRTLWHMVGTKLKFSTAYHPQTDGQTEVVNHSLGNLLRCLVQENLRNWDLILPTAQIAYNSSVNRSIGMSAFEVVHGYKPRKPLDLIPMSPHAHVSVSAEAFVQHLHDLLERRPPGSASKLQARSAVAYKGHFNPSSDPFLPPSVNTNPEPFVTPNPLPSVTAHKDKIDTILDEQIVLTNGGEVQRFLVRWVDRPDSDCTWIPRETLQQLDPDLLELYRSQQDLPLPGSPATCSREVGRDTRFRPPLTRVYGRQKKRAQPLSLWLSD</sequence>
<accession>A0A833XS90</accession>
<dbReference type="Pfam" id="PF17917">
    <property type="entry name" value="RT_RNaseH"/>
    <property type="match status" value="1"/>
</dbReference>
<evidence type="ECO:0000313" key="14">
    <source>
        <dbReference type="EMBL" id="KAF5470834.1"/>
    </source>
</evidence>
<dbReference type="FunFam" id="3.30.70.270:FF:000026">
    <property type="entry name" value="Transposon Ty3-G Gag-Pol polyprotein"/>
    <property type="match status" value="1"/>
</dbReference>
<evidence type="ECO:0000256" key="4">
    <source>
        <dbReference type="ARBA" id="ARBA00022722"/>
    </source>
</evidence>
<dbReference type="InterPro" id="IPR021109">
    <property type="entry name" value="Peptidase_aspartic_dom_sf"/>
</dbReference>
<dbReference type="InterPro" id="IPR001584">
    <property type="entry name" value="Integrase_cat-core"/>
</dbReference>
<proteinExistence type="predicted"/>
<dbReference type="SUPFAM" id="SSF53098">
    <property type="entry name" value="Ribonuclease H-like"/>
    <property type="match status" value="1"/>
</dbReference>
<keyword evidence="8" id="KW-0862">Zinc</keyword>
<dbReference type="FunFam" id="1.10.340.70:FF:000001">
    <property type="entry name" value="Retrovirus-related Pol polyprotein from transposon gypsy-like Protein"/>
    <property type="match status" value="1"/>
</dbReference>
<keyword evidence="2" id="KW-0808">Transferase</keyword>
<dbReference type="GO" id="GO:0008270">
    <property type="term" value="F:zinc ion binding"/>
    <property type="evidence" value="ECO:0007669"/>
    <property type="project" value="UniProtKB-KW"/>
</dbReference>
<dbReference type="InterPro" id="IPR001878">
    <property type="entry name" value="Znf_CCHC"/>
</dbReference>
<dbReference type="SUPFAM" id="SSF56672">
    <property type="entry name" value="DNA/RNA polymerases"/>
    <property type="match status" value="1"/>
</dbReference>
<dbReference type="InterPro" id="IPR041588">
    <property type="entry name" value="Integrase_H2C2"/>
</dbReference>
<dbReference type="Gene3D" id="3.10.10.10">
    <property type="entry name" value="HIV Type 1 Reverse Transcriptase, subunit A, domain 1"/>
    <property type="match status" value="1"/>
</dbReference>
<dbReference type="GO" id="GO:0004519">
    <property type="term" value="F:endonuclease activity"/>
    <property type="evidence" value="ECO:0007669"/>
    <property type="project" value="UniProtKB-KW"/>
</dbReference>
<dbReference type="InterPro" id="IPR016197">
    <property type="entry name" value="Chromo-like_dom_sf"/>
</dbReference>
<dbReference type="InterPro" id="IPR000953">
    <property type="entry name" value="Chromo/chromo_shadow_dom"/>
</dbReference>
<keyword evidence="5" id="KW-0255">Endonuclease</keyword>
<dbReference type="GO" id="GO:0003964">
    <property type="term" value="F:RNA-directed DNA polymerase activity"/>
    <property type="evidence" value="ECO:0007669"/>
    <property type="project" value="UniProtKB-KW"/>
</dbReference>
<dbReference type="Gene3D" id="4.10.60.10">
    <property type="entry name" value="Zinc finger, CCHC-type"/>
    <property type="match status" value="1"/>
</dbReference>
<dbReference type="SUPFAM" id="SSF54160">
    <property type="entry name" value="Chromo domain-like"/>
    <property type="match status" value="1"/>
</dbReference>
<keyword evidence="7" id="KW-0695">RNA-directed DNA polymerase</keyword>
<dbReference type="EC" id="2.7.7.49" evidence="1"/>
<feature type="domain" description="Chromo" evidence="11">
    <location>
        <begin position="1400"/>
        <end position="1451"/>
    </location>
</feature>
<evidence type="ECO:0000259" key="12">
    <source>
        <dbReference type="PROSITE" id="PS50158"/>
    </source>
</evidence>
<keyword evidence="6" id="KW-0378">Hydrolase</keyword>
<feature type="domain" description="Integrase catalytic" evidence="13">
    <location>
        <begin position="1148"/>
        <end position="1320"/>
    </location>
</feature>
<name>A0A833XS90_JUGRE</name>
<evidence type="ECO:0000256" key="10">
    <source>
        <dbReference type="SAM" id="MobiDB-lite"/>
    </source>
</evidence>
<dbReference type="Gramene" id="Jr05_11250_p1">
    <property type="protein sequence ID" value="cds.Jr05_11250_p1"/>
    <property type="gene ID" value="Jr05_11250"/>
</dbReference>
<dbReference type="Gene3D" id="3.30.420.10">
    <property type="entry name" value="Ribonuclease H-like superfamily/Ribonuclease H"/>
    <property type="match status" value="1"/>
</dbReference>
<evidence type="ECO:0000256" key="6">
    <source>
        <dbReference type="ARBA" id="ARBA00022801"/>
    </source>
</evidence>
<dbReference type="EMBL" id="LIHL02000005">
    <property type="protein sequence ID" value="KAF5470834.1"/>
    <property type="molecule type" value="Genomic_DNA"/>
</dbReference>
<dbReference type="SMART" id="SM00298">
    <property type="entry name" value="CHROMO"/>
    <property type="match status" value="1"/>
</dbReference>
<dbReference type="CDD" id="cd01647">
    <property type="entry name" value="RT_LTR"/>
    <property type="match status" value="1"/>
</dbReference>
<evidence type="ECO:0000256" key="9">
    <source>
        <dbReference type="SAM" id="Coils"/>
    </source>
</evidence>
<feature type="coiled-coil region" evidence="9">
    <location>
        <begin position="125"/>
        <end position="152"/>
    </location>
</feature>
<dbReference type="PANTHER" id="PTHR35046">
    <property type="entry name" value="ZINC KNUCKLE (CCHC-TYPE) FAMILY PROTEIN"/>
    <property type="match status" value="1"/>
</dbReference>
<protein>
    <recommendedName>
        <fullName evidence="1">RNA-directed DNA polymerase</fullName>
        <ecNumber evidence="1">2.7.7.49</ecNumber>
    </recommendedName>
</protein>
<dbReference type="PANTHER" id="PTHR35046:SF9">
    <property type="entry name" value="RNA-DIRECTED DNA POLYMERASE"/>
    <property type="match status" value="1"/>
</dbReference>
<dbReference type="Proteomes" id="UP000619265">
    <property type="component" value="Unassembled WGS sequence"/>
</dbReference>
<dbReference type="InterPro" id="IPR041373">
    <property type="entry name" value="RT_RNaseH"/>
</dbReference>
<evidence type="ECO:0000256" key="1">
    <source>
        <dbReference type="ARBA" id="ARBA00012493"/>
    </source>
</evidence>
<dbReference type="PROSITE" id="PS50994">
    <property type="entry name" value="INTEGRASE"/>
    <property type="match status" value="1"/>
</dbReference>
<reference evidence="14" key="1">
    <citation type="submission" date="2015-10" db="EMBL/GenBank/DDBJ databases">
        <authorList>
            <person name="Martinez-Garcia P.J."/>
            <person name="Crepeau M.W."/>
            <person name="Puiu D."/>
            <person name="Gonzalez-Ibeas D."/>
            <person name="Whalen J."/>
            <person name="Stevens K."/>
            <person name="Paul R."/>
            <person name="Butterfield T."/>
            <person name="Britton M."/>
            <person name="Reagan R."/>
            <person name="Chakraborty S."/>
            <person name="Walawage S.L."/>
            <person name="Vasquez-Gross H.A."/>
            <person name="Cardeno C."/>
            <person name="Famula R."/>
            <person name="Pratt K."/>
            <person name="Kuruganti S."/>
            <person name="Aradhya M.K."/>
            <person name="Leslie C.A."/>
            <person name="Dandekar A.M."/>
            <person name="Salzberg S.L."/>
            <person name="Wegrzyn J.L."/>
            <person name="Langley C.H."/>
            <person name="Neale D.B."/>
        </authorList>
    </citation>
    <scope>NUCLEOTIDE SEQUENCE</scope>
    <source>
        <tissue evidence="14">Leaves</tissue>
    </source>
</reference>
<dbReference type="InterPro" id="IPR012337">
    <property type="entry name" value="RNaseH-like_sf"/>
</dbReference>
<dbReference type="GO" id="GO:0016787">
    <property type="term" value="F:hydrolase activity"/>
    <property type="evidence" value="ECO:0007669"/>
    <property type="project" value="UniProtKB-KW"/>
</dbReference>
<dbReference type="Pfam" id="PF03732">
    <property type="entry name" value="Retrotrans_gag"/>
    <property type="match status" value="1"/>
</dbReference>
<dbReference type="InterPro" id="IPR023780">
    <property type="entry name" value="Chromo_domain"/>
</dbReference>
<dbReference type="Gene3D" id="3.30.70.270">
    <property type="match status" value="2"/>
</dbReference>
<dbReference type="Gene3D" id="1.10.340.70">
    <property type="match status" value="1"/>
</dbReference>
<feature type="domain" description="CCHC-type" evidence="12">
    <location>
        <begin position="381"/>
        <end position="396"/>
    </location>
</feature>
<evidence type="ECO:0000259" key="11">
    <source>
        <dbReference type="PROSITE" id="PS50013"/>
    </source>
</evidence>
<dbReference type="CDD" id="cd09274">
    <property type="entry name" value="RNase_HI_RT_Ty3"/>
    <property type="match status" value="1"/>
</dbReference>
<comment type="caution">
    <text evidence="14">The sequence shown here is derived from an EMBL/GenBank/DDBJ whole genome shotgun (WGS) entry which is preliminary data.</text>
</comment>
<dbReference type="InterPro" id="IPR036397">
    <property type="entry name" value="RNaseH_sf"/>
</dbReference>
<evidence type="ECO:0000313" key="15">
    <source>
        <dbReference type="Proteomes" id="UP000619265"/>
    </source>
</evidence>
<dbReference type="CDD" id="cd00303">
    <property type="entry name" value="retropepsin_like"/>
    <property type="match status" value="1"/>
</dbReference>
<dbReference type="Gene3D" id="2.40.50.40">
    <property type="match status" value="1"/>
</dbReference>
<dbReference type="InterPro" id="IPR043502">
    <property type="entry name" value="DNA/RNA_pol_sf"/>
</dbReference>
<evidence type="ECO:0000256" key="2">
    <source>
        <dbReference type="ARBA" id="ARBA00022679"/>
    </source>
</evidence>
<keyword evidence="8" id="KW-0479">Metal-binding</keyword>
<dbReference type="Pfam" id="PF00078">
    <property type="entry name" value="RVT_1"/>
    <property type="match status" value="1"/>
</dbReference>
<dbReference type="CDD" id="cd00024">
    <property type="entry name" value="CD_CSD"/>
    <property type="match status" value="1"/>
</dbReference>
<dbReference type="InterPro" id="IPR005162">
    <property type="entry name" value="Retrotrans_gag_dom"/>
</dbReference>
<organism evidence="14 15">
    <name type="scientific">Juglans regia</name>
    <name type="common">English walnut</name>
    <dbReference type="NCBI Taxonomy" id="51240"/>
    <lineage>
        <taxon>Eukaryota</taxon>
        <taxon>Viridiplantae</taxon>
        <taxon>Streptophyta</taxon>
        <taxon>Embryophyta</taxon>
        <taxon>Tracheophyta</taxon>
        <taxon>Spermatophyta</taxon>
        <taxon>Magnoliopsida</taxon>
        <taxon>eudicotyledons</taxon>
        <taxon>Gunneridae</taxon>
        <taxon>Pentapetalae</taxon>
        <taxon>rosids</taxon>
        <taxon>fabids</taxon>
        <taxon>Fagales</taxon>
        <taxon>Juglandaceae</taxon>
        <taxon>Juglans</taxon>
    </lineage>
</organism>
<evidence type="ECO:0000256" key="7">
    <source>
        <dbReference type="ARBA" id="ARBA00022918"/>
    </source>
</evidence>
<evidence type="ECO:0000256" key="5">
    <source>
        <dbReference type="ARBA" id="ARBA00022759"/>
    </source>
</evidence>
<dbReference type="FunFam" id="3.30.420.10:FF:000032">
    <property type="entry name" value="Retrovirus-related Pol polyprotein from transposon 297-like Protein"/>
    <property type="match status" value="1"/>
</dbReference>
<keyword evidence="4" id="KW-0540">Nuclease</keyword>
<gene>
    <name evidence="14" type="ORF">F2P56_011322</name>
</gene>
<dbReference type="SUPFAM" id="SSF57756">
    <property type="entry name" value="Retrovirus zinc finger-like domains"/>
    <property type="match status" value="1"/>
</dbReference>
<dbReference type="InterPro" id="IPR000477">
    <property type="entry name" value="RT_dom"/>
</dbReference>
<dbReference type="GO" id="GO:0015074">
    <property type="term" value="P:DNA integration"/>
    <property type="evidence" value="ECO:0007669"/>
    <property type="project" value="InterPro"/>
</dbReference>
<evidence type="ECO:0000256" key="3">
    <source>
        <dbReference type="ARBA" id="ARBA00022695"/>
    </source>
</evidence>
<dbReference type="InterPro" id="IPR036875">
    <property type="entry name" value="Znf_CCHC_sf"/>
</dbReference>
<dbReference type="Pfam" id="PF00385">
    <property type="entry name" value="Chromo"/>
    <property type="match status" value="1"/>
</dbReference>
<dbReference type="Gene3D" id="2.40.70.10">
    <property type="entry name" value="Acid Proteases"/>
    <property type="match status" value="1"/>
</dbReference>
<dbReference type="SMART" id="SM00343">
    <property type="entry name" value="ZnF_C2HC"/>
    <property type="match status" value="1"/>
</dbReference>
<dbReference type="SUPFAM" id="SSF50630">
    <property type="entry name" value="Acid proteases"/>
    <property type="match status" value="1"/>
</dbReference>
<dbReference type="PROSITE" id="PS50013">
    <property type="entry name" value="CHROMO_2"/>
    <property type="match status" value="1"/>
</dbReference>
<keyword evidence="3" id="KW-0548">Nucleotidyltransferase</keyword>
<dbReference type="GO" id="GO:0003676">
    <property type="term" value="F:nucleic acid binding"/>
    <property type="evidence" value="ECO:0007669"/>
    <property type="project" value="InterPro"/>
</dbReference>
<reference evidence="14" key="2">
    <citation type="submission" date="2020-03" db="EMBL/GenBank/DDBJ databases">
        <title>Walnut 2.0.</title>
        <authorList>
            <person name="Marrano A."/>
            <person name="Britton M."/>
            <person name="Zimin A.V."/>
            <person name="Zaini P.A."/>
            <person name="Workman R."/>
            <person name="Puiu D."/>
            <person name="Bianco L."/>
            <person name="Allen B.J."/>
            <person name="Troggio M."/>
            <person name="Leslie C.A."/>
            <person name="Timp W."/>
            <person name="Dendekar A."/>
            <person name="Salzberg S.L."/>
            <person name="Neale D.B."/>
        </authorList>
    </citation>
    <scope>NUCLEOTIDE SEQUENCE</scope>
    <source>
        <tissue evidence="14">Leaves</tissue>
    </source>
</reference>
<dbReference type="InterPro" id="IPR043128">
    <property type="entry name" value="Rev_trsase/Diguanyl_cyclase"/>
</dbReference>